<proteinExistence type="predicted"/>
<dbReference type="Pfam" id="PF02699">
    <property type="entry name" value="YajC"/>
    <property type="match status" value="1"/>
</dbReference>
<dbReference type="InterPro" id="IPR003849">
    <property type="entry name" value="Preprotein_translocase_YajC"/>
</dbReference>
<feature type="transmembrane region" description="Helical" evidence="1">
    <location>
        <begin position="6"/>
        <end position="29"/>
    </location>
</feature>
<keyword evidence="1" id="KW-0812">Transmembrane</keyword>
<reference evidence="3" key="1">
    <citation type="submission" date="2023-06" db="EMBL/GenBank/DDBJ databases">
        <title>Identification and characterization of horizontal gene transfer across gut microbiota members of farm animals based on homology search.</title>
        <authorList>
            <person name="Zeman M."/>
            <person name="Kubasova T."/>
            <person name="Jahodarova E."/>
            <person name="Nykrynova M."/>
            <person name="Rychlik I."/>
        </authorList>
    </citation>
    <scope>NUCLEOTIDE SEQUENCE [LARGE SCALE GENOMIC DNA]</scope>
    <source>
        <strain evidence="3">154_Feed</strain>
    </source>
</reference>
<comment type="caution">
    <text evidence="2">The sequence shown here is derived from an EMBL/GenBank/DDBJ whole genome shotgun (WGS) entry which is preliminary data.</text>
</comment>
<dbReference type="RefSeq" id="WP_289545191.1">
    <property type="nucleotide sequence ID" value="NZ_JAUDDZ010000007.1"/>
</dbReference>
<evidence type="ECO:0000256" key="1">
    <source>
        <dbReference type="SAM" id="Phobius"/>
    </source>
</evidence>
<sequence>MGDLGPNILASSIVVLALMVIMGVIYTIWTQVNMRKKRNYFKELHTEIAPGREVMFGGGIFGVVHSVNGDRVEIRVKSGAVMDVSRYAVQEISQK</sequence>
<keyword evidence="1" id="KW-0472">Membrane</keyword>
<dbReference type="EMBL" id="JAUDDZ010000007">
    <property type="protein sequence ID" value="MDM8275137.1"/>
    <property type="molecule type" value="Genomic_DNA"/>
</dbReference>
<keyword evidence="1" id="KW-1133">Transmembrane helix</keyword>
<dbReference type="Proteomes" id="UP001529421">
    <property type="component" value="Unassembled WGS sequence"/>
</dbReference>
<accession>A0ABT7V9F5</accession>
<evidence type="ECO:0000313" key="3">
    <source>
        <dbReference type="Proteomes" id="UP001529421"/>
    </source>
</evidence>
<gene>
    <name evidence="2" type="ORF">QUW28_06450</name>
</gene>
<dbReference type="SMART" id="SM01323">
    <property type="entry name" value="YajC"/>
    <property type="match status" value="1"/>
</dbReference>
<protein>
    <submittedName>
        <fullName evidence="2">Preprotein translocase subunit YajC</fullName>
    </submittedName>
</protein>
<evidence type="ECO:0000313" key="2">
    <source>
        <dbReference type="EMBL" id="MDM8275137.1"/>
    </source>
</evidence>
<keyword evidence="3" id="KW-1185">Reference proteome</keyword>
<name>A0ABT7V9F5_9ACTN</name>
<organism evidence="2 3">
    <name type="scientific">Enorma phocaeensis</name>
    <dbReference type="NCBI Taxonomy" id="1871019"/>
    <lineage>
        <taxon>Bacteria</taxon>
        <taxon>Bacillati</taxon>
        <taxon>Actinomycetota</taxon>
        <taxon>Coriobacteriia</taxon>
        <taxon>Coriobacteriales</taxon>
        <taxon>Coriobacteriaceae</taxon>
        <taxon>Enorma</taxon>
    </lineage>
</organism>